<gene>
    <name evidence="3" type="ORF">ZIOFF_034745</name>
</gene>
<feature type="compositionally biased region" description="Basic and acidic residues" evidence="1">
    <location>
        <begin position="374"/>
        <end position="402"/>
    </location>
</feature>
<feature type="compositionally biased region" description="Basic and acidic residues" evidence="1">
    <location>
        <begin position="109"/>
        <end position="124"/>
    </location>
</feature>
<feature type="region of interest" description="Disordered" evidence="1">
    <location>
        <begin position="360"/>
        <end position="447"/>
    </location>
</feature>
<reference evidence="3 4" key="1">
    <citation type="submission" date="2020-08" db="EMBL/GenBank/DDBJ databases">
        <title>Plant Genome Project.</title>
        <authorList>
            <person name="Zhang R.-G."/>
        </authorList>
    </citation>
    <scope>NUCLEOTIDE SEQUENCE [LARGE SCALE GENOMIC DNA]</scope>
    <source>
        <tissue evidence="3">Rhizome</tissue>
    </source>
</reference>
<feature type="transmembrane region" description="Helical" evidence="2">
    <location>
        <begin position="51"/>
        <end position="71"/>
    </location>
</feature>
<keyword evidence="2" id="KW-0472">Membrane</keyword>
<evidence type="ECO:0000313" key="4">
    <source>
        <dbReference type="Proteomes" id="UP000734854"/>
    </source>
</evidence>
<dbReference type="PANTHER" id="PTHR33700">
    <property type="entry name" value="MYB-LIKE PROTEIN X"/>
    <property type="match status" value="1"/>
</dbReference>
<dbReference type="EMBL" id="JACMSC010000010">
    <property type="protein sequence ID" value="KAG6502466.1"/>
    <property type="molecule type" value="Genomic_DNA"/>
</dbReference>
<feature type="region of interest" description="Disordered" evidence="1">
    <location>
        <begin position="109"/>
        <end position="320"/>
    </location>
</feature>
<feature type="compositionally biased region" description="Basic and acidic residues" evidence="1">
    <location>
        <begin position="188"/>
        <end position="221"/>
    </location>
</feature>
<sequence>MFCLKRSDAWFGLKIPLLYLCTGTARLMDLSRRLSMLRQVSSRNQRGKVGLKMKNVLQICLLIAICIWLLYQIKHSHDKKETFKETNANGGGRLFDIRAFGQKDPPHIAEVEGVGEDKGDEEVKNGSMKAGHGIKQEEIEDGGGSNEELEDDDDEAVHKAREISFKEDDVSSEVAHTVQEASQASGERSFKADDASSESDDKKKKDGEIRDVPEGYQKDEFGIAMTKNRREHGTDDVKEKVQETQHSESHGGMKNFNRNESDATKEENSSISHQGSSTAGNDTLSTRVGTPIPDITSFQNRTTVESKNEDQPLDTQSTDAGELVANSTYFSNHKIYFQKNSTTVSVELVASPANLTMKLDPTNSTVSQNQTPVVHEEMNTTKMQTQREEKPNLKNKLMEQKPLKGSSATNGDSLTTQEKNRDVNGDQSKISDIQNRADSSKQEAVEK</sequence>
<feature type="compositionally biased region" description="Basic and acidic residues" evidence="1">
    <location>
        <begin position="231"/>
        <end position="268"/>
    </location>
</feature>
<feature type="compositionally biased region" description="Basic and acidic residues" evidence="1">
    <location>
        <begin position="156"/>
        <end position="169"/>
    </location>
</feature>
<protein>
    <submittedName>
        <fullName evidence="3">Uncharacterized protein</fullName>
    </submittedName>
</protein>
<name>A0A8J5L6A7_ZINOF</name>
<dbReference type="Proteomes" id="UP000734854">
    <property type="component" value="Unassembled WGS sequence"/>
</dbReference>
<evidence type="ECO:0000313" key="3">
    <source>
        <dbReference type="EMBL" id="KAG6502466.1"/>
    </source>
</evidence>
<evidence type="ECO:0000256" key="1">
    <source>
        <dbReference type="SAM" id="MobiDB-lite"/>
    </source>
</evidence>
<organism evidence="3 4">
    <name type="scientific">Zingiber officinale</name>
    <name type="common">Ginger</name>
    <name type="synonym">Amomum zingiber</name>
    <dbReference type="NCBI Taxonomy" id="94328"/>
    <lineage>
        <taxon>Eukaryota</taxon>
        <taxon>Viridiplantae</taxon>
        <taxon>Streptophyta</taxon>
        <taxon>Embryophyta</taxon>
        <taxon>Tracheophyta</taxon>
        <taxon>Spermatophyta</taxon>
        <taxon>Magnoliopsida</taxon>
        <taxon>Liliopsida</taxon>
        <taxon>Zingiberales</taxon>
        <taxon>Zingiberaceae</taxon>
        <taxon>Zingiber</taxon>
    </lineage>
</organism>
<accession>A0A8J5L6A7</accession>
<keyword evidence="2" id="KW-1133">Transmembrane helix</keyword>
<feature type="compositionally biased region" description="Polar residues" evidence="1">
    <location>
        <begin position="269"/>
        <end position="288"/>
    </location>
</feature>
<keyword evidence="2" id="KW-0812">Transmembrane</keyword>
<feature type="compositionally biased region" description="Polar residues" evidence="1">
    <location>
        <begin position="361"/>
        <end position="372"/>
    </location>
</feature>
<feature type="compositionally biased region" description="Basic and acidic residues" evidence="1">
    <location>
        <begin position="438"/>
        <end position="447"/>
    </location>
</feature>
<comment type="caution">
    <text evidence="3">The sequence shown here is derived from an EMBL/GenBank/DDBJ whole genome shotgun (WGS) entry which is preliminary data.</text>
</comment>
<proteinExistence type="predicted"/>
<keyword evidence="4" id="KW-1185">Reference proteome</keyword>
<dbReference type="PANTHER" id="PTHR33700:SF4">
    <property type="entry name" value="MYB-LIKE PROTEIN X"/>
    <property type="match status" value="1"/>
</dbReference>
<feature type="compositionally biased region" description="Polar residues" evidence="1">
    <location>
        <begin position="406"/>
        <end position="417"/>
    </location>
</feature>
<evidence type="ECO:0000256" key="2">
    <source>
        <dbReference type="SAM" id="Phobius"/>
    </source>
</evidence>
<feature type="compositionally biased region" description="Polar residues" evidence="1">
    <location>
        <begin position="425"/>
        <end position="437"/>
    </location>
</feature>
<dbReference type="AlphaFoldDB" id="A0A8J5L6A7"/>